<gene>
    <name evidence="6" type="ORF">D7I43_16975</name>
</gene>
<protein>
    <submittedName>
        <fullName evidence="6">TetR/AcrR family transcriptional regulator</fullName>
    </submittedName>
</protein>
<comment type="caution">
    <text evidence="6">The sequence shown here is derived from an EMBL/GenBank/DDBJ whole genome shotgun (WGS) entry which is preliminary data.</text>
</comment>
<dbReference type="PRINTS" id="PR00455">
    <property type="entry name" value="HTHTETR"/>
</dbReference>
<dbReference type="OrthoDB" id="4214267at2"/>
<dbReference type="PANTHER" id="PTHR47506:SF1">
    <property type="entry name" value="HTH-TYPE TRANSCRIPTIONAL REGULATOR YJDC"/>
    <property type="match status" value="1"/>
</dbReference>
<dbReference type="EMBL" id="RAQQ01000011">
    <property type="protein sequence ID" value="RKF26265.1"/>
    <property type="molecule type" value="Genomic_DNA"/>
</dbReference>
<feature type="DNA-binding region" description="H-T-H motif" evidence="4">
    <location>
        <begin position="35"/>
        <end position="54"/>
    </location>
</feature>
<dbReference type="Pfam" id="PF00440">
    <property type="entry name" value="TetR_N"/>
    <property type="match status" value="1"/>
</dbReference>
<dbReference type="SUPFAM" id="SSF48498">
    <property type="entry name" value="Tetracyclin repressor-like, C-terminal domain"/>
    <property type="match status" value="1"/>
</dbReference>
<dbReference type="GO" id="GO:0003677">
    <property type="term" value="F:DNA binding"/>
    <property type="evidence" value="ECO:0007669"/>
    <property type="project" value="UniProtKB-UniRule"/>
</dbReference>
<keyword evidence="3" id="KW-0804">Transcription</keyword>
<dbReference type="InterPro" id="IPR001647">
    <property type="entry name" value="HTH_TetR"/>
</dbReference>
<dbReference type="InterPro" id="IPR036271">
    <property type="entry name" value="Tet_transcr_reg_TetR-rel_C_sf"/>
</dbReference>
<dbReference type="InterPro" id="IPR009057">
    <property type="entry name" value="Homeodomain-like_sf"/>
</dbReference>
<organism evidence="6 7">
    <name type="scientific">Micromonospora globbae</name>
    <dbReference type="NCBI Taxonomy" id="1894969"/>
    <lineage>
        <taxon>Bacteria</taxon>
        <taxon>Bacillati</taxon>
        <taxon>Actinomycetota</taxon>
        <taxon>Actinomycetes</taxon>
        <taxon>Micromonosporales</taxon>
        <taxon>Micromonosporaceae</taxon>
        <taxon>Micromonospora</taxon>
    </lineage>
</organism>
<name>A0A420EZU0_9ACTN</name>
<evidence type="ECO:0000313" key="7">
    <source>
        <dbReference type="Proteomes" id="UP000285744"/>
    </source>
</evidence>
<proteinExistence type="predicted"/>
<sequence>MPVPRGSSLDPDRTRAAVLRTAEGILYSRGLDGVGIAELCAEAGISKETLYRHFGSKDGLVRAVLEARSDRVTRWLARAAADAGDEPAAQLAAVFDALGGWFNEPGFRGCAIVNAATQHHTTPASTIATRHLGRHLELLTTIAARAGAADPAALGRQLLLLLEGAIVVADHHDGPGAADDARDAALALLDHATRRRDGHSGGGRRG</sequence>
<dbReference type="Gene3D" id="1.10.357.10">
    <property type="entry name" value="Tetracycline Repressor, domain 2"/>
    <property type="match status" value="1"/>
</dbReference>
<accession>A0A420EZU0</accession>
<evidence type="ECO:0000256" key="1">
    <source>
        <dbReference type="ARBA" id="ARBA00023015"/>
    </source>
</evidence>
<evidence type="ECO:0000256" key="2">
    <source>
        <dbReference type="ARBA" id="ARBA00023125"/>
    </source>
</evidence>
<dbReference type="SUPFAM" id="SSF46689">
    <property type="entry name" value="Homeodomain-like"/>
    <property type="match status" value="1"/>
</dbReference>
<evidence type="ECO:0000256" key="4">
    <source>
        <dbReference type="PROSITE-ProRule" id="PRU00335"/>
    </source>
</evidence>
<reference evidence="6 7" key="1">
    <citation type="journal article" date="2018" name="Int. J. Syst. Evol. Microbiol.">
        <title>Micromonospora globbae sp. nov., an endophytic actinomycete isolated from roots of Globba winitii C. H. Wright.</title>
        <authorList>
            <person name="Kuncharoen N."/>
            <person name="Pittayakhajonwut P."/>
            <person name="Tanasupawat S."/>
        </authorList>
    </citation>
    <scope>NUCLEOTIDE SEQUENCE [LARGE SCALE GENOMIC DNA]</scope>
    <source>
        <strain evidence="6 7">WPS1-2</strain>
    </source>
</reference>
<evidence type="ECO:0000259" key="5">
    <source>
        <dbReference type="PROSITE" id="PS50977"/>
    </source>
</evidence>
<dbReference type="RefSeq" id="WP_120329480.1">
    <property type="nucleotide sequence ID" value="NZ_JBFANR010000002.1"/>
</dbReference>
<dbReference type="PANTHER" id="PTHR47506">
    <property type="entry name" value="TRANSCRIPTIONAL REGULATORY PROTEIN"/>
    <property type="match status" value="1"/>
</dbReference>
<dbReference type="Proteomes" id="UP000285744">
    <property type="component" value="Unassembled WGS sequence"/>
</dbReference>
<keyword evidence="1" id="KW-0805">Transcription regulation</keyword>
<dbReference type="AlphaFoldDB" id="A0A420EZU0"/>
<feature type="domain" description="HTH tetR-type" evidence="5">
    <location>
        <begin position="12"/>
        <end position="72"/>
    </location>
</feature>
<evidence type="ECO:0000256" key="3">
    <source>
        <dbReference type="ARBA" id="ARBA00023163"/>
    </source>
</evidence>
<keyword evidence="2 4" id="KW-0238">DNA-binding</keyword>
<dbReference type="PROSITE" id="PS50977">
    <property type="entry name" value="HTH_TETR_2"/>
    <property type="match status" value="1"/>
</dbReference>
<evidence type="ECO:0000313" key="6">
    <source>
        <dbReference type="EMBL" id="RKF26265.1"/>
    </source>
</evidence>